<accession>A0A6G7EH11</accession>
<dbReference type="EMBL" id="CP048751">
    <property type="protein sequence ID" value="QIH72843.1"/>
    <property type="molecule type" value="Genomic_DNA"/>
</dbReference>
<keyword evidence="2" id="KW-0812">Transmembrane</keyword>
<name>A0A6G7EH11_9CAUL</name>
<sequence>MRFSDVTRATAGAEGPIWARSKKRKASAAPLVNLLVTLLALIGALTLVLSIKEGSVQAAGRMMDGWIMTGWTGAQRLAGRAPEAAEVAADKAGQATERTGDALKAGASTARDELKQ</sequence>
<evidence type="ECO:0000256" key="2">
    <source>
        <dbReference type="SAM" id="Phobius"/>
    </source>
</evidence>
<feature type="transmembrane region" description="Helical" evidence="2">
    <location>
        <begin position="31"/>
        <end position="51"/>
    </location>
</feature>
<evidence type="ECO:0000256" key="1">
    <source>
        <dbReference type="SAM" id="MobiDB-lite"/>
    </source>
</evidence>
<proteinExistence type="predicted"/>
<evidence type="ECO:0000313" key="3">
    <source>
        <dbReference type="EMBL" id="QIH72843.1"/>
    </source>
</evidence>
<keyword evidence="5" id="KW-1185">Reference proteome</keyword>
<keyword evidence="2" id="KW-1133">Transmembrane helix</keyword>
<keyword evidence="2" id="KW-0472">Membrane</keyword>
<gene>
    <name evidence="4" type="ORF">BREV_BREV_02229</name>
    <name evidence="3" type="ORF">GYM46_07710</name>
</gene>
<evidence type="ECO:0000313" key="6">
    <source>
        <dbReference type="Proteomes" id="UP000501325"/>
    </source>
</evidence>
<reference evidence="4 5" key="1">
    <citation type="submission" date="2018-11" db="EMBL/GenBank/DDBJ databases">
        <authorList>
            <person name="Peiro R."/>
            <person name="Begona"/>
            <person name="Cbmso G."/>
            <person name="Lopez M."/>
            <person name="Gonzalez S."/>
            <person name="Sacristan E."/>
            <person name="Castillo E."/>
        </authorList>
    </citation>
    <scope>NUCLEOTIDE SEQUENCE [LARGE SCALE GENOMIC DNA]</scope>
    <source>
        <strain evidence="4">Brev_genome</strain>
    </source>
</reference>
<dbReference type="Proteomes" id="UP000289220">
    <property type="component" value="Unassembled WGS sequence"/>
</dbReference>
<dbReference type="AlphaFoldDB" id="A0A6G7EH11"/>
<protein>
    <submittedName>
        <fullName evidence="4">Uncharacterized protein</fullName>
    </submittedName>
</protein>
<feature type="region of interest" description="Disordered" evidence="1">
    <location>
        <begin position="89"/>
        <end position="116"/>
    </location>
</feature>
<evidence type="ECO:0000313" key="4">
    <source>
        <dbReference type="EMBL" id="VDC50740.1"/>
    </source>
</evidence>
<dbReference type="RefSeq" id="WP_154726374.1">
    <property type="nucleotide sequence ID" value="NZ_CP048751.1"/>
</dbReference>
<dbReference type="Proteomes" id="UP000501325">
    <property type="component" value="Chromosome"/>
</dbReference>
<dbReference type="EMBL" id="UXHF01000046">
    <property type="protein sequence ID" value="VDC50740.1"/>
    <property type="molecule type" value="Genomic_DNA"/>
</dbReference>
<organism evidence="4 5">
    <name type="scientific">Brevundimonas mediterranea</name>
    <dbReference type="NCBI Taxonomy" id="74329"/>
    <lineage>
        <taxon>Bacteria</taxon>
        <taxon>Pseudomonadati</taxon>
        <taxon>Pseudomonadota</taxon>
        <taxon>Alphaproteobacteria</taxon>
        <taxon>Caulobacterales</taxon>
        <taxon>Caulobacteraceae</taxon>
        <taxon>Brevundimonas</taxon>
    </lineage>
</organism>
<evidence type="ECO:0000313" key="5">
    <source>
        <dbReference type="Proteomes" id="UP000289220"/>
    </source>
</evidence>
<reference evidence="3 6" key="2">
    <citation type="submission" date="2020-01" db="EMBL/GenBank/DDBJ databases">
        <authorList>
            <person name="Wang S."/>
        </authorList>
    </citation>
    <scope>NUCLEOTIDE SEQUENCE [LARGE SCALE GENOMIC DNA]</scope>
    <source>
        <strain evidence="3 6">D151-2-6</strain>
    </source>
</reference>
<dbReference type="KEGG" id="bmed:GYM46_07710"/>